<sequence length="159" mass="17296">MSAVCARPSFFPGGVKCQRRARVRVSAVAVAPERVATAAKTTMYDVLSVGTSAGPEEIKAAYRRAALRWHPDACPGGADQFMMAREAYEVLSDPERRRGYDVQLRFGGGAGAGHRATWGAGFADWEAQLSELQWRAAEGPRETWGNRMRRAAAEPSSSH</sequence>
<reference evidence="1" key="2">
    <citation type="submission" date="2025-09" db="UniProtKB">
        <authorList>
            <consortium name="EnsemblPlants"/>
        </authorList>
    </citation>
    <scope>IDENTIFICATION</scope>
</reference>
<evidence type="ECO:0000313" key="2">
    <source>
        <dbReference type="Proteomes" id="UP001732700"/>
    </source>
</evidence>
<dbReference type="Proteomes" id="UP001732700">
    <property type="component" value="Chromosome 5A"/>
</dbReference>
<dbReference type="EnsemblPlants" id="AVESA.00010b.r2.5AG0806330.1">
    <property type="protein sequence ID" value="AVESA.00010b.r2.5AG0806330.1.CDS.1"/>
    <property type="gene ID" value="AVESA.00010b.r2.5AG0806330"/>
</dbReference>
<reference evidence="1" key="1">
    <citation type="submission" date="2021-05" db="EMBL/GenBank/DDBJ databases">
        <authorList>
            <person name="Scholz U."/>
            <person name="Mascher M."/>
            <person name="Fiebig A."/>
        </authorList>
    </citation>
    <scope>NUCLEOTIDE SEQUENCE [LARGE SCALE GENOMIC DNA]</scope>
</reference>
<name>A0ACD5XKF1_AVESA</name>
<protein>
    <submittedName>
        <fullName evidence="1">Uncharacterized protein</fullName>
    </submittedName>
</protein>
<evidence type="ECO:0000313" key="1">
    <source>
        <dbReference type="EnsemblPlants" id="AVESA.00010b.r2.5AG0806330.1.CDS.1"/>
    </source>
</evidence>
<organism evidence="1 2">
    <name type="scientific">Avena sativa</name>
    <name type="common">Oat</name>
    <dbReference type="NCBI Taxonomy" id="4498"/>
    <lineage>
        <taxon>Eukaryota</taxon>
        <taxon>Viridiplantae</taxon>
        <taxon>Streptophyta</taxon>
        <taxon>Embryophyta</taxon>
        <taxon>Tracheophyta</taxon>
        <taxon>Spermatophyta</taxon>
        <taxon>Magnoliopsida</taxon>
        <taxon>Liliopsida</taxon>
        <taxon>Poales</taxon>
        <taxon>Poaceae</taxon>
        <taxon>BOP clade</taxon>
        <taxon>Pooideae</taxon>
        <taxon>Poodae</taxon>
        <taxon>Poeae</taxon>
        <taxon>Poeae Chloroplast Group 1 (Aveneae type)</taxon>
        <taxon>Aveninae</taxon>
        <taxon>Avena</taxon>
    </lineage>
</organism>
<proteinExistence type="predicted"/>
<accession>A0ACD5XKF1</accession>
<keyword evidence="2" id="KW-1185">Reference proteome</keyword>